<accession>A0ABQ7L3W9</accession>
<comment type="caution">
    <text evidence="1">The sequence shown here is derived from an EMBL/GenBank/DDBJ whole genome shotgun (WGS) entry which is preliminary data.</text>
</comment>
<sequence>MQTLFSSEAACARYMDGHVEKNKEIEAIWRIDALHKVQKAYPIAFVSIITHCLNGTAAEHSPWIKNSAFTTFLMKFFSDV</sequence>
<gene>
    <name evidence="1" type="primary">A07g509240.1_BraROA</name>
    <name evidence="1" type="ORF">IGI04_029150</name>
</gene>
<name>A0ABQ7L3W9_BRACM</name>
<keyword evidence="2" id="KW-1185">Reference proteome</keyword>
<dbReference type="EMBL" id="JADBGQ010000009">
    <property type="protein sequence ID" value="KAG5381309.1"/>
    <property type="molecule type" value="Genomic_DNA"/>
</dbReference>
<proteinExistence type="predicted"/>
<protein>
    <submittedName>
        <fullName evidence="1">Uncharacterized protein</fullName>
    </submittedName>
</protein>
<organism evidence="1 2">
    <name type="scientific">Brassica rapa subsp. trilocularis</name>
    <dbReference type="NCBI Taxonomy" id="1813537"/>
    <lineage>
        <taxon>Eukaryota</taxon>
        <taxon>Viridiplantae</taxon>
        <taxon>Streptophyta</taxon>
        <taxon>Embryophyta</taxon>
        <taxon>Tracheophyta</taxon>
        <taxon>Spermatophyta</taxon>
        <taxon>Magnoliopsida</taxon>
        <taxon>eudicotyledons</taxon>
        <taxon>Gunneridae</taxon>
        <taxon>Pentapetalae</taxon>
        <taxon>rosids</taxon>
        <taxon>malvids</taxon>
        <taxon>Brassicales</taxon>
        <taxon>Brassicaceae</taxon>
        <taxon>Brassiceae</taxon>
        <taxon>Brassica</taxon>
    </lineage>
</organism>
<evidence type="ECO:0000313" key="2">
    <source>
        <dbReference type="Proteomes" id="UP000823674"/>
    </source>
</evidence>
<reference evidence="1 2" key="1">
    <citation type="submission" date="2021-03" db="EMBL/GenBank/DDBJ databases">
        <authorList>
            <person name="King G.J."/>
            <person name="Bancroft I."/>
            <person name="Baten A."/>
            <person name="Bloomfield J."/>
            <person name="Borpatragohain P."/>
            <person name="He Z."/>
            <person name="Irish N."/>
            <person name="Irwin J."/>
            <person name="Liu K."/>
            <person name="Mauleon R.P."/>
            <person name="Moore J."/>
            <person name="Morris R."/>
            <person name="Ostergaard L."/>
            <person name="Wang B."/>
            <person name="Wells R."/>
        </authorList>
    </citation>
    <scope>NUCLEOTIDE SEQUENCE [LARGE SCALE GENOMIC DNA]</scope>
    <source>
        <strain evidence="1">R-o-18</strain>
        <tissue evidence="1">Leaf</tissue>
    </source>
</reference>
<evidence type="ECO:0000313" key="1">
    <source>
        <dbReference type="EMBL" id="KAG5381309.1"/>
    </source>
</evidence>
<dbReference type="Proteomes" id="UP000823674">
    <property type="component" value="Chromosome A07"/>
</dbReference>